<dbReference type="Pfam" id="PF02566">
    <property type="entry name" value="OsmC"/>
    <property type="match status" value="1"/>
</dbReference>
<dbReference type="Gene3D" id="3.30.300.20">
    <property type="match status" value="1"/>
</dbReference>
<dbReference type="SUPFAM" id="SSF82784">
    <property type="entry name" value="OsmC-like"/>
    <property type="match status" value="1"/>
</dbReference>
<accession>A0A2N1PME3</accession>
<sequence>MVDNNSEGIKVFFPGGKKVEARTGNFSLMTDQPASNGGEGSAPSPFDLFLSSLATCAGYFIKSFLDSRELSSDGISITQKVQWGENGLEKILIHVEVPENFPEKYHKALIKAANQCSVKRVLASPPEIEVTAG</sequence>
<organism evidence="1 2">
    <name type="scientific">Candidatus Wallbacteria bacterium HGW-Wallbacteria-1</name>
    <dbReference type="NCBI Taxonomy" id="2013854"/>
    <lineage>
        <taxon>Bacteria</taxon>
        <taxon>Candidatus Walliibacteriota</taxon>
    </lineage>
</organism>
<proteinExistence type="predicted"/>
<dbReference type="InterPro" id="IPR015946">
    <property type="entry name" value="KH_dom-like_a/b"/>
</dbReference>
<dbReference type="PANTHER" id="PTHR39624">
    <property type="entry name" value="PROTEIN INVOLVED IN RIMO-MEDIATED BETA-METHYLTHIOLATION OF RIBOSOMAL PROTEIN S12 YCAO"/>
    <property type="match status" value="1"/>
</dbReference>
<name>A0A2N1PME3_9BACT</name>
<evidence type="ECO:0000313" key="2">
    <source>
        <dbReference type="Proteomes" id="UP000233256"/>
    </source>
</evidence>
<comment type="caution">
    <text evidence="1">The sequence shown here is derived from an EMBL/GenBank/DDBJ whole genome shotgun (WGS) entry which is preliminary data.</text>
</comment>
<dbReference type="AlphaFoldDB" id="A0A2N1PME3"/>
<dbReference type="InterPro" id="IPR003718">
    <property type="entry name" value="OsmC/Ohr_fam"/>
</dbReference>
<protein>
    <submittedName>
        <fullName evidence="1">Osmotically inducible protein OsmC</fullName>
    </submittedName>
</protein>
<dbReference type="PANTHER" id="PTHR39624:SF2">
    <property type="entry name" value="OSMC-LIKE PROTEIN"/>
    <property type="match status" value="1"/>
</dbReference>
<dbReference type="Proteomes" id="UP000233256">
    <property type="component" value="Unassembled WGS sequence"/>
</dbReference>
<evidence type="ECO:0000313" key="1">
    <source>
        <dbReference type="EMBL" id="PKK89511.1"/>
    </source>
</evidence>
<dbReference type="InterPro" id="IPR036102">
    <property type="entry name" value="OsmC/Ohrsf"/>
</dbReference>
<dbReference type="EMBL" id="PGXC01000016">
    <property type="protein sequence ID" value="PKK89511.1"/>
    <property type="molecule type" value="Genomic_DNA"/>
</dbReference>
<gene>
    <name evidence="1" type="ORF">CVV64_13960</name>
</gene>
<reference evidence="1 2" key="1">
    <citation type="journal article" date="2017" name="ISME J.">
        <title>Potential for microbial H2 and metal transformations associated with novel bacteria and archaea in deep terrestrial subsurface sediments.</title>
        <authorList>
            <person name="Hernsdorf A.W."/>
            <person name="Amano Y."/>
            <person name="Miyakawa K."/>
            <person name="Ise K."/>
            <person name="Suzuki Y."/>
            <person name="Anantharaman K."/>
            <person name="Probst A."/>
            <person name="Burstein D."/>
            <person name="Thomas B.C."/>
            <person name="Banfield J.F."/>
        </authorList>
    </citation>
    <scope>NUCLEOTIDE SEQUENCE [LARGE SCALE GENOMIC DNA]</scope>
    <source>
        <strain evidence="1">HGW-Wallbacteria-1</strain>
    </source>
</reference>